<dbReference type="Proteomes" id="UP000235145">
    <property type="component" value="Unassembled WGS sequence"/>
</dbReference>
<protein>
    <submittedName>
        <fullName evidence="1">Uncharacterized protein</fullName>
    </submittedName>
</protein>
<comment type="caution">
    <text evidence="1">The sequence shown here is derived from an EMBL/GenBank/DDBJ whole genome shotgun (WGS) entry which is preliminary data.</text>
</comment>
<evidence type="ECO:0000313" key="1">
    <source>
        <dbReference type="EMBL" id="KAJ0200282.1"/>
    </source>
</evidence>
<keyword evidence="2" id="KW-1185">Reference proteome</keyword>
<reference evidence="1 2" key="1">
    <citation type="journal article" date="2017" name="Nat. Commun.">
        <title>Genome assembly with in vitro proximity ligation data and whole-genome triplication in lettuce.</title>
        <authorList>
            <person name="Reyes-Chin-Wo S."/>
            <person name="Wang Z."/>
            <person name="Yang X."/>
            <person name="Kozik A."/>
            <person name="Arikit S."/>
            <person name="Song C."/>
            <person name="Xia L."/>
            <person name="Froenicke L."/>
            <person name="Lavelle D.O."/>
            <person name="Truco M.J."/>
            <person name="Xia R."/>
            <person name="Zhu S."/>
            <person name="Xu C."/>
            <person name="Xu H."/>
            <person name="Xu X."/>
            <person name="Cox K."/>
            <person name="Korf I."/>
            <person name="Meyers B.C."/>
            <person name="Michelmore R.W."/>
        </authorList>
    </citation>
    <scope>NUCLEOTIDE SEQUENCE [LARGE SCALE GENOMIC DNA]</scope>
    <source>
        <strain evidence="2">cv. Salinas</strain>
        <tissue evidence="1">Seedlings</tissue>
    </source>
</reference>
<gene>
    <name evidence="1" type="ORF">LSAT_V11C600332990</name>
</gene>
<organism evidence="1 2">
    <name type="scientific">Lactuca sativa</name>
    <name type="common">Garden lettuce</name>
    <dbReference type="NCBI Taxonomy" id="4236"/>
    <lineage>
        <taxon>Eukaryota</taxon>
        <taxon>Viridiplantae</taxon>
        <taxon>Streptophyta</taxon>
        <taxon>Embryophyta</taxon>
        <taxon>Tracheophyta</taxon>
        <taxon>Spermatophyta</taxon>
        <taxon>Magnoliopsida</taxon>
        <taxon>eudicotyledons</taxon>
        <taxon>Gunneridae</taxon>
        <taxon>Pentapetalae</taxon>
        <taxon>asterids</taxon>
        <taxon>campanulids</taxon>
        <taxon>Asterales</taxon>
        <taxon>Asteraceae</taxon>
        <taxon>Cichorioideae</taxon>
        <taxon>Cichorieae</taxon>
        <taxon>Lactucinae</taxon>
        <taxon>Lactuca</taxon>
    </lineage>
</organism>
<sequence length="89" mass="10094">MANVQSHLVHINKGIIGQMHKTNYDSFYYGWCTGQGQAGQDWKLYTFISILLKILYPSYLQSSSHDEQLLEAAWCLTNIAAGKPKETRA</sequence>
<dbReference type="AlphaFoldDB" id="A0A9R1X9B2"/>
<name>A0A9R1X9B2_LACSA</name>
<dbReference type="EMBL" id="NBSK02000006">
    <property type="protein sequence ID" value="KAJ0200282.1"/>
    <property type="molecule type" value="Genomic_DNA"/>
</dbReference>
<accession>A0A9R1X9B2</accession>
<evidence type="ECO:0000313" key="2">
    <source>
        <dbReference type="Proteomes" id="UP000235145"/>
    </source>
</evidence>
<proteinExistence type="predicted"/>